<evidence type="ECO:0000313" key="1">
    <source>
        <dbReference type="EMBL" id="MPC55209.1"/>
    </source>
</evidence>
<keyword evidence="2" id="KW-1185">Reference proteome</keyword>
<dbReference type="AlphaFoldDB" id="A0A5B7GC27"/>
<accession>A0A5B7GC27</accession>
<proteinExistence type="predicted"/>
<sequence>MSAGDVRVSRVASDFPALRCPAVHSVRGNVYNLYPHVQERVTERMYFAVFSKYNVCRWKQNKERCLRVADGQLKMCKMAEEGEMFG</sequence>
<gene>
    <name evidence="1" type="ORF">E2C01_049141</name>
</gene>
<dbReference type="EMBL" id="VSRR010012980">
    <property type="protein sequence ID" value="MPC55209.1"/>
    <property type="molecule type" value="Genomic_DNA"/>
</dbReference>
<reference evidence="1 2" key="1">
    <citation type="submission" date="2019-05" db="EMBL/GenBank/DDBJ databases">
        <title>Another draft genome of Portunus trituberculatus and its Hox gene families provides insights of decapod evolution.</title>
        <authorList>
            <person name="Jeong J.-H."/>
            <person name="Song I."/>
            <person name="Kim S."/>
            <person name="Choi T."/>
            <person name="Kim D."/>
            <person name="Ryu S."/>
            <person name="Kim W."/>
        </authorList>
    </citation>
    <scope>NUCLEOTIDE SEQUENCE [LARGE SCALE GENOMIC DNA]</scope>
    <source>
        <tissue evidence="1">Muscle</tissue>
    </source>
</reference>
<name>A0A5B7GC27_PORTR</name>
<evidence type="ECO:0000313" key="2">
    <source>
        <dbReference type="Proteomes" id="UP000324222"/>
    </source>
</evidence>
<protein>
    <submittedName>
        <fullName evidence="1">Uncharacterized protein</fullName>
    </submittedName>
</protein>
<organism evidence="1 2">
    <name type="scientific">Portunus trituberculatus</name>
    <name type="common">Swimming crab</name>
    <name type="synonym">Neptunus trituberculatus</name>
    <dbReference type="NCBI Taxonomy" id="210409"/>
    <lineage>
        <taxon>Eukaryota</taxon>
        <taxon>Metazoa</taxon>
        <taxon>Ecdysozoa</taxon>
        <taxon>Arthropoda</taxon>
        <taxon>Crustacea</taxon>
        <taxon>Multicrustacea</taxon>
        <taxon>Malacostraca</taxon>
        <taxon>Eumalacostraca</taxon>
        <taxon>Eucarida</taxon>
        <taxon>Decapoda</taxon>
        <taxon>Pleocyemata</taxon>
        <taxon>Brachyura</taxon>
        <taxon>Eubrachyura</taxon>
        <taxon>Portunoidea</taxon>
        <taxon>Portunidae</taxon>
        <taxon>Portuninae</taxon>
        <taxon>Portunus</taxon>
    </lineage>
</organism>
<dbReference type="Proteomes" id="UP000324222">
    <property type="component" value="Unassembled WGS sequence"/>
</dbReference>
<comment type="caution">
    <text evidence="1">The sequence shown here is derived from an EMBL/GenBank/DDBJ whole genome shotgun (WGS) entry which is preliminary data.</text>
</comment>